<evidence type="ECO:0000313" key="7">
    <source>
        <dbReference type="Proteomes" id="UP001372834"/>
    </source>
</evidence>
<evidence type="ECO:0000256" key="1">
    <source>
        <dbReference type="ARBA" id="ARBA00004613"/>
    </source>
</evidence>
<dbReference type="InterPro" id="IPR033906">
    <property type="entry name" value="Lipase_N"/>
</dbReference>
<accession>A0AAN8SD64</accession>
<evidence type="ECO:0000259" key="5">
    <source>
        <dbReference type="Pfam" id="PF00151"/>
    </source>
</evidence>
<protein>
    <recommendedName>
        <fullName evidence="5">Lipase domain-containing protein</fullName>
    </recommendedName>
</protein>
<dbReference type="GO" id="GO:0005615">
    <property type="term" value="C:extracellular space"/>
    <property type="evidence" value="ECO:0007669"/>
    <property type="project" value="TreeGrafter"/>
</dbReference>
<dbReference type="GO" id="GO:0016042">
    <property type="term" value="P:lipid catabolic process"/>
    <property type="evidence" value="ECO:0007669"/>
    <property type="project" value="TreeGrafter"/>
</dbReference>
<dbReference type="SUPFAM" id="SSF53474">
    <property type="entry name" value="alpha/beta-Hydrolases"/>
    <property type="match status" value="1"/>
</dbReference>
<dbReference type="PRINTS" id="PR00821">
    <property type="entry name" value="TAGLIPASE"/>
</dbReference>
<comment type="caution">
    <text evidence="6">The sequence shown here is derived from an EMBL/GenBank/DDBJ whole genome shotgun (WGS) entry which is preliminary data.</text>
</comment>
<dbReference type="Proteomes" id="UP001372834">
    <property type="component" value="Unassembled WGS sequence"/>
</dbReference>
<dbReference type="CDD" id="cd00707">
    <property type="entry name" value="Pancreat_lipase_like"/>
    <property type="match status" value="1"/>
</dbReference>
<dbReference type="InterPro" id="IPR029058">
    <property type="entry name" value="AB_hydrolase_fold"/>
</dbReference>
<reference evidence="6 7" key="1">
    <citation type="submission" date="2023-10" db="EMBL/GenBank/DDBJ databases">
        <title>Genomes of two closely related lineages of the louse Polyplax serrata with different host specificities.</title>
        <authorList>
            <person name="Martinu J."/>
            <person name="Tarabai H."/>
            <person name="Stefka J."/>
            <person name="Hypsa V."/>
        </authorList>
    </citation>
    <scope>NUCLEOTIDE SEQUENCE [LARGE SCALE GENOMIC DNA]</scope>
    <source>
        <strain evidence="6">HR10_N</strain>
    </source>
</reference>
<dbReference type="EMBL" id="JAWJWE010000002">
    <property type="protein sequence ID" value="KAK6643671.1"/>
    <property type="molecule type" value="Genomic_DNA"/>
</dbReference>
<dbReference type="Pfam" id="PF00151">
    <property type="entry name" value="Lipase"/>
    <property type="match status" value="1"/>
</dbReference>
<dbReference type="InterPro" id="IPR013818">
    <property type="entry name" value="Lipase"/>
</dbReference>
<gene>
    <name evidence="6" type="ORF">RUM43_005181</name>
</gene>
<evidence type="ECO:0000256" key="4">
    <source>
        <dbReference type="RuleBase" id="RU004262"/>
    </source>
</evidence>
<evidence type="ECO:0000313" key="6">
    <source>
        <dbReference type="EMBL" id="KAK6643671.1"/>
    </source>
</evidence>
<dbReference type="Gene3D" id="3.40.50.1820">
    <property type="entry name" value="alpha/beta hydrolase"/>
    <property type="match status" value="1"/>
</dbReference>
<feature type="domain" description="Lipase" evidence="5">
    <location>
        <begin position="50"/>
        <end position="404"/>
    </location>
</feature>
<comment type="subcellular location">
    <subcellularLocation>
        <location evidence="1">Secreted</location>
    </subcellularLocation>
</comment>
<dbReference type="PANTHER" id="PTHR11610">
    <property type="entry name" value="LIPASE"/>
    <property type="match status" value="1"/>
</dbReference>
<sequence length="559" mass="61403">MPLINPVVRFAEDQTGGTDAQILRKRPQSRIIQRLMGRRQSRGPILGKKEICYDVVGCFELPRKPSLKKPPQSPEMVDTKFWLYTRSTVTNLEVKYDDLLILRKDAQLLYYGDDFESIKNSTFNPGKPSKVLIHGFKGSGKDKGALSGVKEFLKLEDVNVLVVDWEKGAADSYSTAVANTKLIGRQTALMLMDMIAVGADPKNIHVIGFSLGAHIAGCAGEMTKQRGQKLGRITGLDPASPLFKHHVLREPSTKLDATKADFVDVIHTDGSLVFTDGFGLLRPIGHVDFFPNGGREQRGCSDGRGSVVVSHFEGTINSSVVCSHVRAWQLFLESVVNLQKPNGCQFIAYPCQSGSEGFVQGKCFIEPKVRCIPGDQGCNVMGMGAHPNGARGALYLATRDSEPYCGEQMHLNLEISPTTEKTRGYLNLRLKHGDHFTNFKLSDEYDHNLCFNPFIKQFAKLSDAIRGGKQMNSIGVANANEISGSVTPVVDALLSFQSLEFQTTPQNTETPGKIISVSNVNIEDTKGNKWKYCGEHAPLQSINGTAFSALHVRLQLSPC</sequence>
<organism evidence="6 7">
    <name type="scientific">Polyplax serrata</name>
    <name type="common">Common mouse louse</name>
    <dbReference type="NCBI Taxonomy" id="468196"/>
    <lineage>
        <taxon>Eukaryota</taxon>
        <taxon>Metazoa</taxon>
        <taxon>Ecdysozoa</taxon>
        <taxon>Arthropoda</taxon>
        <taxon>Hexapoda</taxon>
        <taxon>Insecta</taxon>
        <taxon>Pterygota</taxon>
        <taxon>Neoptera</taxon>
        <taxon>Paraneoptera</taxon>
        <taxon>Psocodea</taxon>
        <taxon>Troctomorpha</taxon>
        <taxon>Phthiraptera</taxon>
        <taxon>Anoplura</taxon>
        <taxon>Polyplacidae</taxon>
        <taxon>Polyplax</taxon>
    </lineage>
</organism>
<evidence type="ECO:0000256" key="2">
    <source>
        <dbReference type="ARBA" id="ARBA00010701"/>
    </source>
</evidence>
<comment type="similarity">
    <text evidence="2 4">Belongs to the AB hydrolase superfamily. Lipase family.</text>
</comment>
<proteinExistence type="inferred from homology"/>
<evidence type="ECO:0000256" key="3">
    <source>
        <dbReference type="ARBA" id="ARBA00022525"/>
    </source>
</evidence>
<dbReference type="GO" id="GO:0016298">
    <property type="term" value="F:lipase activity"/>
    <property type="evidence" value="ECO:0007669"/>
    <property type="project" value="InterPro"/>
</dbReference>
<dbReference type="InterPro" id="IPR000734">
    <property type="entry name" value="TAG_lipase"/>
</dbReference>
<name>A0AAN8SD64_POLSC</name>
<dbReference type="AlphaFoldDB" id="A0AAN8SD64"/>
<dbReference type="PANTHER" id="PTHR11610:SF186">
    <property type="entry name" value="FI22312P1"/>
    <property type="match status" value="1"/>
</dbReference>
<keyword evidence="3" id="KW-0964">Secreted</keyword>